<evidence type="ECO:0000313" key="2">
    <source>
        <dbReference type="Proteomes" id="UP001595629"/>
    </source>
</evidence>
<keyword evidence="2" id="KW-1185">Reference proteome</keyword>
<evidence type="ECO:0000313" key="1">
    <source>
        <dbReference type="EMBL" id="MFC3612509.1"/>
    </source>
</evidence>
<gene>
    <name evidence="1" type="ORF">ACFORG_01940</name>
</gene>
<reference evidence="2" key="1">
    <citation type="journal article" date="2019" name="Int. J. Syst. Evol. Microbiol.">
        <title>The Global Catalogue of Microorganisms (GCM) 10K type strain sequencing project: providing services to taxonomists for standard genome sequencing and annotation.</title>
        <authorList>
            <consortium name="The Broad Institute Genomics Platform"/>
            <consortium name="The Broad Institute Genome Sequencing Center for Infectious Disease"/>
            <person name="Wu L."/>
            <person name="Ma J."/>
        </authorList>
    </citation>
    <scope>NUCLEOTIDE SEQUENCE [LARGE SCALE GENOMIC DNA]</scope>
    <source>
        <strain evidence="2">KCTC 42911</strain>
    </source>
</reference>
<accession>A0ABV7TAI7</accession>
<organism evidence="1 2">
    <name type="scientific">Lutimaribacter marinistellae</name>
    <dbReference type="NCBI Taxonomy" id="1820329"/>
    <lineage>
        <taxon>Bacteria</taxon>
        <taxon>Pseudomonadati</taxon>
        <taxon>Pseudomonadota</taxon>
        <taxon>Alphaproteobacteria</taxon>
        <taxon>Rhodobacterales</taxon>
        <taxon>Roseobacteraceae</taxon>
        <taxon>Lutimaribacter</taxon>
    </lineage>
</organism>
<dbReference type="RefSeq" id="WP_386733690.1">
    <property type="nucleotide sequence ID" value="NZ_JBHRXI010000001.1"/>
</dbReference>
<dbReference type="InterPro" id="IPR036291">
    <property type="entry name" value="NAD(P)-bd_dom_sf"/>
</dbReference>
<dbReference type="Proteomes" id="UP001595629">
    <property type="component" value="Unassembled WGS sequence"/>
</dbReference>
<dbReference type="Gene3D" id="3.40.50.720">
    <property type="entry name" value="NAD(P)-binding Rossmann-like Domain"/>
    <property type="match status" value="1"/>
</dbReference>
<dbReference type="SUPFAM" id="SSF51735">
    <property type="entry name" value="NAD(P)-binding Rossmann-fold domains"/>
    <property type="match status" value="1"/>
</dbReference>
<proteinExistence type="predicted"/>
<name>A0ABV7TAI7_9RHOB</name>
<sequence>MTQTALILGSTGRFGRQAGKAFSDAGWRIRRFDRGRDTLTTAAQGADVIVNAWNPQYYDWAAQLPALHAQVIEAARLADATVIVPGNVYVFGADTRPPWSGASPHRATNPLGMLRRDMEEAYRASSVRTILLRAGDFLDTEPSGNWFDKVMAAKVARGRFVYPGNPDIPHAWAFLPDLCRAAVQLADMRQELPRYTDVPFPGYAATGREMASALSRILSRDIELRKMAWWQLQVARPFWKLAPHLIEMRYLWDTPHWLDRGFFDELLPGFESTPMETALRRAVAPLIGAEVHPDQPVAAGV</sequence>
<protein>
    <submittedName>
        <fullName evidence="1">Epimerase</fullName>
    </submittedName>
</protein>
<dbReference type="EMBL" id="JBHRXI010000001">
    <property type="protein sequence ID" value="MFC3612509.1"/>
    <property type="molecule type" value="Genomic_DNA"/>
</dbReference>
<comment type="caution">
    <text evidence="1">The sequence shown here is derived from an EMBL/GenBank/DDBJ whole genome shotgun (WGS) entry which is preliminary data.</text>
</comment>